<dbReference type="STRING" id="162209.IJ22_18530"/>
<protein>
    <submittedName>
        <fullName evidence="1">Uncharacterized protein</fullName>
    </submittedName>
</protein>
<evidence type="ECO:0000313" key="2">
    <source>
        <dbReference type="Proteomes" id="UP000061660"/>
    </source>
</evidence>
<dbReference type="KEGG" id="pnp:IJ22_18530"/>
<dbReference type="EMBL" id="CP013652">
    <property type="protein sequence ID" value="ALS22227.1"/>
    <property type="molecule type" value="Genomic_DNA"/>
</dbReference>
<dbReference type="RefSeq" id="WP_062408544.1">
    <property type="nucleotide sequence ID" value="NZ_CP013652.1"/>
</dbReference>
<accession>A0A0U2VFC9</accession>
<gene>
    <name evidence="1" type="ORF">IJ22_18530</name>
</gene>
<proteinExistence type="predicted"/>
<keyword evidence="2" id="KW-1185">Reference proteome</keyword>
<dbReference type="AlphaFoldDB" id="A0A0U2VFC9"/>
<sequence length="84" mass="9277">MDVGKGCVISDKWIPKGLDTNLSDINGNALKTSDKVHLNGCTSKYAIIGKGMNDKYMLYFGSEHGSVGWYLTEETIIKHKVKLV</sequence>
<organism evidence="1 2">
    <name type="scientific">Paenibacillus naphthalenovorans</name>
    <dbReference type="NCBI Taxonomy" id="162209"/>
    <lineage>
        <taxon>Bacteria</taxon>
        <taxon>Bacillati</taxon>
        <taxon>Bacillota</taxon>
        <taxon>Bacilli</taxon>
        <taxon>Bacillales</taxon>
        <taxon>Paenibacillaceae</taxon>
        <taxon>Paenibacillus</taxon>
    </lineage>
</organism>
<name>A0A0U2VFC9_9BACL</name>
<dbReference type="Proteomes" id="UP000061660">
    <property type="component" value="Chromosome"/>
</dbReference>
<evidence type="ECO:0000313" key="1">
    <source>
        <dbReference type="EMBL" id="ALS22227.1"/>
    </source>
</evidence>
<dbReference type="PATRIC" id="fig|162209.4.peg.1964"/>
<dbReference type="OrthoDB" id="2679553at2"/>
<reference evidence="2" key="1">
    <citation type="submission" date="2015-12" db="EMBL/GenBank/DDBJ databases">
        <title>Complete genome sequences of two moderately thermophilic Paenibacillus species.</title>
        <authorList>
            <person name="Butler R.III."/>
            <person name="Wang J."/>
            <person name="Stark B.C."/>
            <person name="Pombert J.-F."/>
        </authorList>
    </citation>
    <scope>NUCLEOTIDE SEQUENCE [LARGE SCALE GENOMIC DNA]</scope>
    <source>
        <strain evidence="2">32O-Y</strain>
    </source>
</reference>
<reference evidence="1 2" key="2">
    <citation type="journal article" date="2016" name="Genome Announc.">
        <title>Complete Genome Sequences of Two Interactive Moderate Thermophiles, Paenibacillus napthalenovorans 32O-Y and Paenibacillus sp. 32O-W.</title>
        <authorList>
            <person name="Butler R.R.III."/>
            <person name="Wang J."/>
            <person name="Stark B.C."/>
            <person name="Pombert J.F."/>
        </authorList>
    </citation>
    <scope>NUCLEOTIDE SEQUENCE [LARGE SCALE GENOMIC DNA]</scope>
    <source>
        <strain evidence="1 2">32O-Y</strain>
    </source>
</reference>